<accession>A0A6V7NFH5</accession>
<organism evidence="1">
    <name type="scientific">Ananas comosus var. bracteatus</name>
    <name type="common">red pineapple</name>
    <dbReference type="NCBI Taxonomy" id="296719"/>
    <lineage>
        <taxon>Eukaryota</taxon>
        <taxon>Viridiplantae</taxon>
        <taxon>Streptophyta</taxon>
        <taxon>Embryophyta</taxon>
        <taxon>Tracheophyta</taxon>
        <taxon>Spermatophyta</taxon>
        <taxon>Magnoliopsida</taxon>
        <taxon>Liliopsida</taxon>
        <taxon>Poales</taxon>
        <taxon>Bromeliaceae</taxon>
        <taxon>Bromelioideae</taxon>
        <taxon>Ananas</taxon>
    </lineage>
</organism>
<dbReference type="PANTHER" id="PTHR32018">
    <property type="entry name" value="RHAMNOGALACTURONATE LYASE FAMILY PROTEIN"/>
    <property type="match status" value="1"/>
</dbReference>
<reference evidence="1" key="1">
    <citation type="submission" date="2020-07" db="EMBL/GenBank/DDBJ databases">
        <authorList>
            <person name="Lin J."/>
        </authorList>
    </citation>
    <scope>NUCLEOTIDE SEQUENCE</scope>
</reference>
<dbReference type="PANTHER" id="PTHR32018:SF1">
    <property type="entry name" value="RHAMNOGALACTURONAN ENDOLYASE"/>
    <property type="match status" value="1"/>
</dbReference>
<gene>
    <name evidence="1" type="ORF">CB5_LOCUS533</name>
</gene>
<protein>
    <submittedName>
        <fullName evidence="1">Uncharacterized protein</fullName>
    </submittedName>
</protein>
<name>A0A6V7NFH5_ANACO</name>
<proteinExistence type="predicted"/>
<dbReference type="EMBL" id="LR862129">
    <property type="protein sequence ID" value="CAD1817322.1"/>
    <property type="molecule type" value="Genomic_DNA"/>
</dbReference>
<evidence type="ECO:0000313" key="1">
    <source>
        <dbReference type="EMBL" id="CAD1817322.1"/>
    </source>
</evidence>
<dbReference type="GO" id="GO:0030246">
    <property type="term" value="F:carbohydrate binding"/>
    <property type="evidence" value="ECO:0007669"/>
    <property type="project" value="InterPro"/>
</dbReference>
<dbReference type="InterPro" id="IPR014718">
    <property type="entry name" value="GH-type_carb-bd"/>
</dbReference>
<dbReference type="InterPro" id="IPR051850">
    <property type="entry name" value="Polysacch_Lyase_4"/>
</dbReference>
<dbReference type="Gene3D" id="2.70.98.10">
    <property type="match status" value="1"/>
</dbReference>
<dbReference type="AlphaFoldDB" id="A0A6V7NFH5"/>
<sequence>MELSWFWTKRNFRDVPVHGDSRQQKKENAKSWRPQYPRAVRLAYKEAVRIVNPVEPFKGEVDDKYQYTVANEDSRVHGWICSDPPTGFWVITPSNEFRAGGPLKQELTSHVGPTSLACKLRQRDGPMIFLHHWTFQN</sequence>